<name>A0AAN8J7J5_PATCE</name>
<comment type="caution">
    <text evidence="18">The sequence shown here is derived from an EMBL/GenBank/DDBJ whole genome shotgun (WGS) entry which is preliminary data.</text>
</comment>
<evidence type="ECO:0000259" key="17">
    <source>
        <dbReference type="PROSITE" id="PS50262"/>
    </source>
</evidence>
<dbReference type="PRINTS" id="PR00238">
    <property type="entry name" value="OPSIN"/>
</dbReference>
<dbReference type="Pfam" id="PF00001">
    <property type="entry name" value="7tm_1"/>
    <property type="match status" value="1"/>
</dbReference>
<keyword evidence="4 15" id="KW-0812">Transmembrane</keyword>
<keyword evidence="12 15" id="KW-0675">Receptor</keyword>
<keyword evidence="3 15" id="KW-0716">Sensory transduction</keyword>
<feature type="transmembrane region" description="Helical" evidence="15">
    <location>
        <begin position="163"/>
        <end position="190"/>
    </location>
</feature>
<keyword evidence="13 15" id="KW-0807">Transducer</keyword>
<feature type="transmembrane region" description="Helical" evidence="15">
    <location>
        <begin position="121"/>
        <end position="142"/>
    </location>
</feature>
<feature type="domain" description="G-protein coupled receptors family 1 profile" evidence="17">
    <location>
        <begin position="62"/>
        <end position="326"/>
    </location>
</feature>
<dbReference type="PROSITE" id="PS00237">
    <property type="entry name" value="G_PROTEIN_RECEP_F1_1"/>
    <property type="match status" value="1"/>
</dbReference>
<dbReference type="GO" id="GO:0016020">
    <property type="term" value="C:membrane"/>
    <property type="evidence" value="ECO:0007669"/>
    <property type="project" value="UniProtKB-SubCell"/>
</dbReference>
<keyword evidence="9 15" id="KW-0472">Membrane</keyword>
<feature type="transmembrane region" description="Helical" evidence="15">
    <location>
        <begin position="82"/>
        <end position="101"/>
    </location>
</feature>
<dbReference type="SMART" id="SM01381">
    <property type="entry name" value="7TM_GPCR_Srsx"/>
    <property type="match status" value="1"/>
</dbReference>
<feature type="transmembrane region" description="Helical" evidence="15">
    <location>
        <begin position="273"/>
        <end position="298"/>
    </location>
</feature>
<keyword evidence="10" id="KW-0564">Palmitate</keyword>
<dbReference type="Proteomes" id="UP001347796">
    <property type="component" value="Unassembled WGS sequence"/>
</dbReference>
<evidence type="ECO:0000256" key="15">
    <source>
        <dbReference type="RuleBase" id="RU004951"/>
    </source>
</evidence>
<evidence type="ECO:0000256" key="10">
    <source>
        <dbReference type="ARBA" id="ARBA00023139"/>
    </source>
</evidence>
<dbReference type="GO" id="GO:0009881">
    <property type="term" value="F:photoreceptor activity"/>
    <property type="evidence" value="ECO:0007669"/>
    <property type="project" value="UniProtKB-KW"/>
</dbReference>
<evidence type="ECO:0000256" key="11">
    <source>
        <dbReference type="ARBA" id="ARBA00023157"/>
    </source>
</evidence>
<feature type="region of interest" description="Disordered" evidence="16">
    <location>
        <begin position="388"/>
        <end position="409"/>
    </location>
</feature>
<dbReference type="InterPro" id="IPR000276">
    <property type="entry name" value="GPCR_Rhodpsn"/>
</dbReference>
<dbReference type="GO" id="GO:0007602">
    <property type="term" value="P:phototransduction"/>
    <property type="evidence" value="ECO:0007669"/>
    <property type="project" value="UniProtKB-KW"/>
</dbReference>
<comment type="subcellular location">
    <subcellularLocation>
        <location evidence="1 15">Membrane</location>
        <topology evidence="1 15">Multi-pass membrane protein</topology>
    </subcellularLocation>
</comment>
<keyword evidence="6 15" id="KW-1133">Transmembrane helix</keyword>
<dbReference type="PROSITE" id="PS00238">
    <property type="entry name" value="OPSIN"/>
    <property type="match status" value="1"/>
</dbReference>
<evidence type="ECO:0000256" key="8">
    <source>
        <dbReference type="ARBA" id="ARBA00023040"/>
    </source>
</evidence>
<protein>
    <recommendedName>
        <fullName evidence="17">G-protein coupled receptors family 1 profile domain-containing protein</fullName>
    </recommendedName>
</protein>
<evidence type="ECO:0000313" key="19">
    <source>
        <dbReference type="Proteomes" id="UP001347796"/>
    </source>
</evidence>
<keyword evidence="14" id="KW-0449">Lipoprotein</keyword>
<dbReference type="GO" id="GO:0004930">
    <property type="term" value="F:G protein-coupled receptor activity"/>
    <property type="evidence" value="ECO:0007669"/>
    <property type="project" value="UniProtKB-KW"/>
</dbReference>
<evidence type="ECO:0000256" key="12">
    <source>
        <dbReference type="ARBA" id="ARBA00023170"/>
    </source>
</evidence>
<dbReference type="PANTHER" id="PTHR24240">
    <property type="entry name" value="OPSIN"/>
    <property type="match status" value="1"/>
</dbReference>
<comment type="similarity">
    <text evidence="15">Belongs to the G-protein coupled receptor 1 family. Opsin subfamily.</text>
</comment>
<dbReference type="FunFam" id="1.20.1070.10:FF:000044">
    <property type="entry name" value="Opsin, ultraviolet-sensitive"/>
    <property type="match status" value="1"/>
</dbReference>
<dbReference type="PRINTS" id="PR00237">
    <property type="entry name" value="GPCRRHODOPSN"/>
</dbReference>
<keyword evidence="7 15" id="KW-0157">Chromophore</keyword>
<reference evidence="18 19" key="1">
    <citation type="submission" date="2024-01" db="EMBL/GenBank/DDBJ databases">
        <title>The genome of the rayed Mediterranean limpet Patella caerulea (Linnaeus, 1758).</title>
        <authorList>
            <person name="Anh-Thu Weber A."/>
            <person name="Halstead-Nussloch G."/>
        </authorList>
    </citation>
    <scope>NUCLEOTIDE SEQUENCE [LARGE SCALE GENOMIC DNA]</scope>
    <source>
        <strain evidence="18">AATW-2023a</strain>
        <tissue evidence="18">Whole specimen</tissue>
    </source>
</reference>
<feature type="compositionally biased region" description="Basic and acidic residues" evidence="16">
    <location>
        <begin position="560"/>
        <end position="571"/>
    </location>
</feature>
<evidence type="ECO:0000256" key="2">
    <source>
        <dbReference type="ARBA" id="ARBA00022543"/>
    </source>
</evidence>
<evidence type="ECO:0000256" key="14">
    <source>
        <dbReference type="ARBA" id="ARBA00023288"/>
    </source>
</evidence>
<evidence type="ECO:0000256" key="1">
    <source>
        <dbReference type="ARBA" id="ARBA00004141"/>
    </source>
</evidence>
<evidence type="ECO:0000313" key="18">
    <source>
        <dbReference type="EMBL" id="KAK6170889.1"/>
    </source>
</evidence>
<evidence type="ECO:0000256" key="13">
    <source>
        <dbReference type="ARBA" id="ARBA00023224"/>
    </source>
</evidence>
<dbReference type="AlphaFoldDB" id="A0AAN8J7J5"/>
<keyword evidence="11" id="KW-1015">Disulfide bond</keyword>
<keyword evidence="19" id="KW-1185">Reference proteome</keyword>
<evidence type="ECO:0000256" key="16">
    <source>
        <dbReference type="SAM" id="MobiDB-lite"/>
    </source>
</evidence>
<dbReference type="InterPro" id="IPR017452">
    <property type="entry name" value="GPCR_Rhodpsn_7TM"/>
</dbReference>
<keyword evidence="5 15" id="KW-0681">Retinal protein</keyword>
<accession>A0AAN8J7J5</accession>
<dbReference type="InterPro" id="IPR050125">
    <property type="entry name" value="GPCR_opsins"/>
</dbReference>
<comment type="caution">
    <text evidence="15">Lacks conserved residue(s) required for the propagation of feature annotation.</text>
</comment>
<dbReference type="SUPFAM" id="SSF81321">
    <property type="entry name" value="Family A G protein-coupled receptor-like"/>
    <property type="match status" value="1"/>
</dbReference>
<evidence type="ECO:0000256" key="6">
    <source>
        <dbReference type="ARBA" id="ARBA00022989"/>
    </source>
</evidence>
<dbReference type="CDD" id="cd15337">
    <property type="entry name" value="7tmA_Opsin_Gq_invertebrates"/>
    <property type="match status" value="1"/>
</dbReference>
<proteinExistence type="inferred from homology"/>
<dbReference type="Gene3D" id="1.20.1070.10">
    <property type="entry name" value="Rhodopsin 7-helix transmembrane proteins"/>
    <property type="match status" value="1"/>
</dbReference>
<feature type="transmembrane region" description="Helical" evidence="15">
    <location>
        <begin position="210"/>
        <end position="235"/>
    </location>
</feature>
<feature type="transmembrane region" description="Helical" evidence="15">
    <location>
        <begin position="47"/>
        <end position="70"/>
    </location>
</feature>
<keyword evidence="8 15" id="KW-0297">G-protein coupled receptor</keyword>
<evidence type="ECO:0000256" key="7">
    <source>
        <dbReference type="ARBA" id="ARBA00022991"/>
    </source>
</evidence>
<feature type="region of interest" description="Disordered" evidence="16">
    <location>
        <begin position="506"/>
        <end position="571"/>
    </location>
</feature>
<evidence type="ECO:0000256" key="5">
    <source>
        <dbReference type="ARBA" id="ARBA00022925"/>
    </source>
</evidence>
<dbReference type="InterPro" id="IPR001760">
    <property type="entry name" value="Opsin"/>
</dbReference>
<evidence type="ECO:0000256" key="4">
    <source>
        <dbReference type="ARBA" id="ARBA00022692"/>
    </source>
</evidence>
<dbReference type="EMBL" id="JAZGQO010000014">
    <property type="protein sequence ID" value="KAK6170889.1"/>
    <property type="molecule type" value="Genomic_DNA"/>
</dbReference>
<dbReference type="PROSITE" id="PS50262">
    <property type="entry name" value="G_PROTEIN_RECEP_F1_2"/>
    <property type="match status" value="1"/>
</dbReference>
<evidence type="ECO:0000256" key="3">
    <source>
        <dbReference type="ARBA" id="ARBA00022606"/>
    </source>
</evidence>
<dbReference type="GO" id="GO:0007601">
    <property type="term" value="P:visual perception"/>
    <property type="evidence" value="ECO:0007669"/>
    <property type="project" value="InterPro"/>
</dbReference>
<dbReference type="InterPro" id="IPR027430">
    <property type="entry name" value="Retinal_BS"/>
</dbReference>
<evidence type="ECO:0000256" key="9">
    <source>
        <dbReference type="ARBA" id="ARBA00023136"/>
    </source>
</evidence>
<keyword evidence="2 15" id="KW-0600">Photoreceptor protein</keyword>
<gene>
    <name evidence="18" type="ORF">SNE40_019178</name>
</gene>
<sequence length="571" mass="63859">MASTAMQEVTTAASTQNVTHLYDTYTDIFVHPHWKQFPPIAPAWHNFIGIFITFVGITGCLGNFVVIYTFSKTKSLRTASNMFVVNLALSDLTFSAVNGFPLFSLSAFNHRWIFGQVACELYGLTGGIFGLMSINTMAVISIDRYFVITRPFSAMRNMTHKRAFLMIVFVWIWSILWAIPPIFGWGAYIPEGFQTSCTFDYLTRTDSQRSFIMCMYLCGFVLPLAIIIFCYIFIIKSVMNHEKEMHKLADKLDAKDARGDKEKARAEIKIAKVSMTIIVLYLLSWTPYALVALIAQWGPASWVTPFVSEIPVLFAKASAMHNPIVYALSHPKFREAVSRLMPWFLCCCALSDKEKKLRDEANRNKLSRMTSQTSNIYSEGSSIMSNLSDTTCPNNGGIEMTPNGRKGSRRMRDVQETSMGVDNNGDLIRDILQAFVGVVQGRNNQPAAPPQVPMYVQYPYGLPAELIGPDGHPRQDVYSISQGAVPQGIDPRVLQQLGIPTGIALSKDQIYLPKDDNDMPPPPERSPQRSPHRESTPIPGQVPNKTPAAVLETTQQTTDVGHDNKTFEHEP</sequence>
<organism evidence="18 19">
    <name type="scientific">Patella caerulea</name>
    <name type="common">Rayed Mediterranean limpet</name>
    <dbReference type="NCBI Taxonomy" id="87958"/>
    <lineage>
        <taxon>Eukaryota</taxon>
        <taxon>Metazoa</taxon>
        <taxon>Spiralia</taxon>
        <taxon>Lophotrochozoa</taxon>
        <taxon>Mollusca</taxon>
        <taxon>Gastropoda</taxon>
        <taxon>Patellogastropoda</taxon>
        <taxon>Patelloidea</taxon>
        <taxon>Patellidae</taxon>
        <taxon>Patella</taxon>
    </lineage>
</organism>